<protein>
    <submittedName>
        <fullName evidence="7">Uncharacterized protein</fullName>
    </submittedName>
</protein>
<keyword evidence="2" id="KW-0479">Metal-binding</keyword>
<evidence type="ECO:0000256" key="3">
    <source>
        <dbReference type="ARBA" id="ARBA00022833"/>
    </source>
</evidence>
<organism evidence="7 8">
    <name type="scientific">Filobasidium floriforme</name>
    <dbReference type="NCBI Taxonomy" id="5210"/>
    <lineage>
        <taxon>Eukaryota</taxon>
        <taxon>Fungi</taxon>
        <taxon>Dikarya</taxon>
        <taxon>Basidiomycota</taxon>
        <taxon>Agaricomycotina</taxon>
        <taxon>Tremellomycetes</taxon>
        <taxon>Filobasidiales</taxon>
        <taxon>Filobasidiaceae</taxon>
        <taxon>Filobasidium</taxon>
    </lineage>
</organism>
<sequence>MSQIPASQHGTQNFQPHPTMFPVPQTPKKHKYICAECNADNEIKAGEPIRCRDCGHRIFYKPRTTKSRCAIRSSMNPVPSSQSSHSHQNTSYQRLTTTIPY</sequence>
<feature type="compositionally biased region" description="Polar residues" evidence="6">
    <location>
        <begin position="1"/>
        <end position="16"/>
    </location>
</feature>
<dbReference type="PANTHER" id="PTHR12056">
    <property type="entry name" value="DNA-DIRECTED RNA POLYMERASES I, II, AND III"/>
    <property type="match status" value="1"/>
</dbReference>
<gene>
    <name evidence="7" type="ORF">FFLO_02675</name>
</gene>
<comment type="subcellular location">
    <subcellularLocation>
        <location evidence="1">Nucleus</location>
    </subcellularLocation>
</comment>
<evidence type="ECO:0000256" key="6">
    <source>
        <dbReference type="SAM" id="MobiDB-lite"/>
    </source>
</evidence>
<evidence type="ECO:0000256" key="4">
    <source>
        <dbReference type="ARBA" id="ARBA00023242"/>
    </source>
</evidence>
<dbReference type="InterPro" id="IPR029040">
    <property type="entry name" value="RPABC4/Spt4"/>
</dbReference>
<dbReference type="GO" id="GO:0003677">
    <property type="term" value="F:DNA binding"/>
    <property type="evidence" value="ECO:0007669"/>
    <property type="project" value="InterPro"/>
</dbReference>
<dbReference type="AlphaFoldDB" id="A0A8K0NNW7"/>
<dbReference type="EMBL" id="JABELV010000044">
    <property type="protein sequence ID" value="KAG7561858.1"/>
    <property type="molecule type" value="Genomic_DNA"/>
</dbReference>
<keyword evidence="8" id="KW-1185">Reference proteome</keyword>
<evidence type="ECO:0000313" key="7">
    <source>
        <dbReference type="EMBL" id="KAG7561858.1"/>
    </source>
</evidence>
<dbReference type="GO" id="GO:0006351">
    <property type="term" value="P:DNA-templated transcription"/>
    <property type="evidence" value="ECO:0007669"/>
    <property type="project" value="InterPro"/>
</dbReference>
<dbReference type="Proteomes" id="UP000812966">
    <property type="component" value="Unassembled WGS sequence"/>
</dbReference>
<comment type="caution">
    <text evidence="7">The sequence shown here is derived from an EMBL/GenBank/DDBJ whole genome shotgun (WGS) entry which is preliminary data.</text>
</comment>
<dbReference type="GO" id="GO:0008270">
    <property type="term" value="F:zinc ion binding"/>
    <property type="evidence" value="ECO:0007669"/>
    <property type="project" value="InterPro"/>
</dbReference>
<evidence type="ECO:0000256" key="1">
    <source>
        <dbReference type="ARBA" id="ARBA00004123"/>
    </source>
</evidence>
<dbReference type="Pfam" id="PF03604">
    <property type="entry name" value="Zn_ribbon_RPAB4"/>
    <property type="match status" value="1"/>
</dbReference>
<dbReference type="GO" id="GO:0005666">
    <property type="term" value="C:RNA polymerase III complex"/>
    <property type="evidence" value="ECO:0007669"/>
    <property type="project" value="TreeGrafter"/>
</dbReference>
<evidence type="ECO:0000256" key="2">
    <source>
        <dbReference type="ARBA" id="ARBA00022723"/>
    </source>
</evidence>
<dbReference type="Gene3D" id="2.20.28.30">
    <property type="entry name" value="RNA polymerase ii, chain L"/>
    <property type="match status" value="1"/>
</dbReference>
<accession>A0A8K0NNW7</accession>
<dbReference type="SUPFAM" id="SSF63393">
    <property type="entry name" value="RNA polymerase subunits"/>
    <property type="match status" value="1"/>
</dbReference>
<comment type="similarity">
    <text evidence="5">Belongs to the archaeal Rpo12/eukaryotic RPC10 RNA polymerase subunit family.</text>
</comment>
<dbReference type="PANTHER" id="PTHR12056:SF2">
    <property type="entry name" value="GEO11084P1"/>
    <property type="match status" value="1"/>
</dbReference>
<dbReference type="InterPro" id="IPR006591">
    <property type="entry name" value="RNAP_P/RPABC4"/>
</dbReference>
<keyword evidence="3" id="KW-0862">Zinc</keyword>
<keyword evidence="4" id="KW-0539">Nucleus</keyword>
<dbReference type="GO" id="GO:0003899">
    <property type="term" value="F:DNA-directed RNA polymerase activity"/>
    <property type="evidence" value="ECO:0007669"/>
    <property type="project" value="InterPro"/>
</dbReference>
<dbReference type="SMART" id="SM00659">
    <property type="entry name" value="RPOLCX"/>
    <property type="match status" value="1"/>
</dbReference>
<evidence type="ECO:0000313" key="8">
    <source>
        <dbReference type="Proteomes" id="UP000812966"/>
    </source>
</evidence>
<evidence type="ECO:0000256" key="5">
    <source>
        <dbReference type="ARBA" id="ARBA00025770"/>
    </source>
</evidence>
<feature type="compositionally biased region" description="Low complexity" evidence="6">
    <location>
        <begin position="74"/>
        <end position="91"/>
    </location>
</feature>
<feature type="region of interest" description="Disordered" evidence="6">
    <location>
        <begin position="1"/>
        <end position="22"/>
    </location>
</feature>
<feature type="region of interest" description="Disordered" evidence="6">
    <location>
        <begin position="74"/>
        <end position="101"/>
    </location>
</feature>
<dbReference type="InterPro" id="IPR039747">
    <property type="entry name" value="RPABC4"/>
</dbReference>
<dbReference type="GO" id="GO:0005665">
    <property type="term" value="C:RNA polymerase II, core complex"/>
    <property type="evidence" value="ECO:0007669"/>
    <property type="project" value="TreeGrafter"/>
</dbReference>
<reference evidence="7" key="1">
    <citation type="submission" date="2020-04" db="EMBL/GenBank/DDBJ databases">
        <title>Analysis of mating type loci in Filobasidium floriforme.</title>
        <authorList>
            <person name="Nowrousian M."/>
        </authorList>
    </citation>
    <scope>NUCLEOTIDE SEQUENCE</scope>
    <source>
        <strain evidence="7">CBS 6242</strain>
    </source>
</reference>
<feature type="compositionally biased region" description="Polar residues" evidence="6">
    <location>
        <begin position="92"/>
        <end position="101"/>
    </location>
</feature>
<proteinExistence type="inferred from homology"/>
<dbReference type="GO" id="GO:0005736">
    <property type="term" value="C:RNA polymerase I complex"/>
    <property type="evidence" value="ECO:0007669"/>
    <property type="project" value="TreeGrafter"/>
</dbReference>
<name>A0A8K0NNW7_9TREE</name>